<dbReference type="InterPro" id="IPR005147">
    <property type="entry name" value="tRNA_synthase_B5-dom"/>
</dbReference>
<sequence length="820" mass="90738">MNISYNWLKEYVNFDLTPDEVAAALTSIGLETGGVEEVQTIKGGLEGLVIGEVLTCVEHPNSDHLHITTVNLGNGEPTQIVCGAPNVAAGQKVVVATLGTKLYDGDECFTIKKSKIRGVESIGMICAEDEIGIGTSHDGIIVLPEDAVPGTLAKDYYNVKSDYVLEVDITPNRADACSHYGVARDLYAYLVQNGKQAALTRPSVDAFAVENHDLDIKVTVENSEACPRYAGVTVKGVTVKESPEWLQNKLRIIGLRPINNVVDITNYIVHAFGQPLHCFDANKIKGGEVIVKTMPEGTTFVTLDGVERKLNERDLMICNKEDAMCIAGVFGGLDSGSTEATTDVFLESAYFHPTWVRKTARRHGLNTDASFRFERGIDPNITIYCLKLAAMMVKELAGGTISSEIKDVCATPAQDFIVELTYEKVHSLIGKVIPVETIKSIVTSLEMKIMDETAEGLTLAVPPYRVDVQRDCDVIEDILRIYGYNNVEIPSTLKSSLTTKGDCDKSNKLQNLVAEQLVGCGFNEILNNSLTRAAYYDGLESYPSKNLVMLLNPLSADLNCMRQTLLFGGLESIAHNANRKNADLKFFEFGNCYHFDAEKKNPEKVLAPYSEDYHLGLWVTGKMVSNSWAHADENTSVYELKAYVENIFKRLGLDLHSLVVGNLSDDIYSTALTVNTKGGKRLATFGVVTKKMLKAFDVDNEVYYADLNWKELMKAIRSVKVSYKEISKFPAVKRDLALLLDKKVQFAEIEKIAYETEKKLLKEVSLFDVYEGKNLEAGKKSYAVSFLLQDESQTLNDKMIDKIMSKLVKNLEDKLGAKLR</sequence>
<dbReference type="NCBIfam" id="NF045760">
    <property type="entry name" value="YtpR"/>
    <property type="match status" value="1"/>
</dbReference>
<feature type="binding site" evidence="15">
    <location>
        <position position="467"/>
    </location>
    <ligand>
        <name>Mg(2+)</name>
        <dbReference type="ChEBI" id="CHEBI:18420"/>
        <note>shared with alpha subunit</note>
    </ligand>
</feature>
<dbReference type="InterPro" id="IPR041616">
    <property type="entry name" value="PheRS_beta_core"/>
</dbReference>
<keyword evidence="5 16" id="KW-0820">tRNA-binding</keyword>
<evidence type="ECO:0000313" key="21">
    <source>
        <dbReference type="Proteomes" id="UP000003879"/>
    </source>
</evidence>
<evidence type="ECO:0000256" key="1">
    <source>
        <dbReference type="ARBA" id="ARBA00004496"/>
    </source>
</evidence>
<dbReference type="InterPro" id="IPR036690">
    <property type="entry name" value="Fdx_antiC-bd_sf"/>
</dbReference>
<dbReference type="SMART" id="SM00896">
    <property type="entry name" value="FDX-ACB"/>
    <property type="match status" value="1"/>
</dbReference>
<dbReference type="Proteomes" id="UP000003879">
    <property type="component" value="Unassembled WGS sequence"/>
</dbReference>
<evidence type="ECO:0000256" key="13">
    <source>
        <dbReference type="ARBA" id="ARBA00023146"/>
    </source>
</evidence>
<keyword evidence="10 15" id="KW-0460">Magnesium</keyword>
<evidence type="ECO:0000256" key="9">
    <source>
        <dbReference type="ARBA" id="ARBA00022840"/>
    </source>
</evidence>
<keyword evidence="4 15" id="KW-0963">Cytoplasm</keyword>
<gene>
    <name evidence="15" type="primary">pheT</name>
    <name evidence="20" type="ORF">HMPREF1056_02759</name>
</gene>
<evidence type="ECO:0000313" key="20">
    <source>
        <dbReference type="EMBL" id="EIY94931.1"/>
    </source>
</evidence>
<comment type="cofactor">
    <cofactor evidence="15">
        <name>Mg(2+)</name>
        <dbReference type="ChEBI" id="CHEBI:18420"/>
    </cofactor>
    <text evidence="15">Binds 2 magnesium ions per tetramer.</text>
</comment>
<keyword evidence="6 15" id="KW-0436">Ligase</keyword>
<keyword evidence="11 16" id="KW-0694">RNA-binding</keyword>
<dbReference type="Gene3D" id="3.30.930.10">
    <property type="entry name" value="Bira Bifunctional Protein, Domain 2"/>
    <property type="match status" value="1"/>
</dbReference>
<dbReference type="SMART" id="SM00873">
    <property type="entry name" value="B3_4"/>
    <property type="match status" value="1"/>
</dbReference>
<feature type="domain" description="TRNA-binding" evidence="17">
    <location>
        <begin position="42"/>
        <end position="154"/>
    </location>
</feature>
<protein>
    <recommendedName>
        <fullName evidence="15">Phenylalanine--tRNA ligase beta subunit</fullName>
        <ecNumber evidence="15">6.1.1.20</ecNumber>
    </recommendedName>
    <alternativeName>
        <fullName evidence="15">Phenylalanyl-tRNA synthetase beta subunit</fullName>
        <shortName evidence="15">PheRS</shortName>
    </alternativeName>
</protein>
<evidence type="ECO:0000256" key="10">
    <source>
        <dbReference type="ARBA" id="ARBA00022842"/>
    </source>
</evidence>
<dbReference type="GO" id="GO:0004826">
    <property type="term" value="F:phenylalanine-tRNA ligase activity"/>
    <property type="evidence" value="ECO:0007669"/>
    <property type="project" value="UniProtKB-UniRule"/>
</dbReference>
<dbReference type="FunFam" id="3.30.56.10:FF:000013">
    <property type="entry name" value="Phenylalanine--tRNA ligase beta subunit"/>
    <property type="match status" value="1"/>
</dbReference>
<dbReference type="SUPFAM" id="SSF54991">
    <property type="entry name" value="Anticodon-binding domain of PheRS"/>
    <property type="match status" value="1"/>
</dbReference>
<dbReference type="InterPro" id="IPR045864">
    <property type="entry name" value="aa-tRNA-synth_II/BPL/LPL"/>
</dbReference>
<dbReference type="InterPro" id="IPR002547">
    <property type="entry name" value="tRNA-bd_dom"/>
</dbReference>
<comment type="caution">
    <text evidence="20">The sequence shown here is derived from an EMBL/GenBank/DDBJ whole genome shotgun (WGS) entry which is preliminary data.</text>
</comment>
<dbReference type="InterPro" id="IPR005121">
    <property type="entry name" value="Fdx_antiC-bd"/>
</dbReference>
<evidence type="ECO:0000259" key="18">
    <source>
        <dbReference type="PROSITE" id="PS51447"/>
    </source>
</evidence>
<dbReference type="AlphaFoldDB" id="A0A0E2ANU9"/>
<dbReference type="InterPro" id="IPR033714">
    <property type="entry name" value="tRNA_bind_bactPheRS"/>
</dbReference>
<dbReference type="InterPro" id="IPR009061">
    <property type="entry name" value="DNA-bd_dom_put_sf"/>
</dbReference>
<dbReference type="InterPro" id="IPR012340">
    <property type="entry name" value="NA-bd_OB-fold"/>
</dbReference>
<dbReference type="GO" id="GO:0005524">
    <property type="term" value="F:ATP binding"/>
    <property type="evidence" value="ECO:0007669"/>
    <property type="project" value="UniProtKB-UniRule"/>
</dbReference>
<dbReference type="HAMAP" id="MF_00283">
    <property type="entry name" value="Phe_tRNA_synth_beta1"/>
    <property type="match status" value="1"/>
</dbReference>
<evidence type="ECO:0000256" key="15">
    <source>
        <dbReference type="HAMAP-Rule" id="MF_00283"/>
    </source>
</evidence>
<dbReference type="EMBL" id="AGXN01000014">
    <property type="protein sequence ID" value="EIY94931.1"/>
    <property type="molecule type" value="Genomic_DNA"/>
</dbReference>
<proteinExistence type="inferred from homology"/>
<evidence type="ECO:0000256" key="16">
    <source>
        <dbReference type="PROSITE-ProRule" id="PRU00209"/>
    </source>
</evidence>
<comment type="subcellular location">
    <subcellularLocation>
        <location evidence="1 15">Cytoplasm</location>
    </subcellularLocation>
</comment>
<dbReference type="SUPFAM" id="SSF56037">
    <property type="entry name" value="PheT/TilS domain"/>
    <property type="match status" value="1"/>
</dbReference>
<accession>A0A0E2ANU9</accession>
<evidence type="ECO:0000256" key="4">
    <source>
        <dbReference type="ARBA" id="ARBA00022490"/>
    </source>
</evidence>
<keyword evidence="12 15" id="KW-0648">Protein biosynthesis</keyword>
<dbReference type="GO" id="GO:0000049">
    <property type="term" value="F:tRNA binding"/>
    <property type="evidence" value="ECO:0007669"/>
    <property type="project" value="UniProtKB-UniRule"/>
</dbReference>
<keyword evidence="7 15" id="KW-0479">Metal-binding</keyword>
<dbReference type="Gene3D" id="3.50.40.10">
    <property type="entry name" value="Phenylalanyl-trna Synthetase, Chain B, domain 3"/>
    <property type="match status" value="1"/>
</dbReference>
<dbReference type="PROSITE" id="PS51483">
    <property type="entry name" value="B5"/>
    <property type="match status" value="1"/>
</dbReference>
<keyword evidence="13 15" id="KW-0030">Aminoacyl-tRNA synthetase</keyword>
<dbReference type="SUPFAM" id="SSF46955">
    <property type="entry name" value="Putative DNA-binding domain"/>
    <property type="match status" value="1"/>
</dbReference>
<dbReference type="Gene3D" id="3.30.70.380">
    <property type="entry name" value="Ferrodoxin-fold anticodon-binding domain"/>
    <property type="match status" value="1"/>
</dbReference>
<dbReference type="SUPFAM" id="SSF55681">
    <property type="entry name" value="Class II aaRS and biotin synthetases"/>
    <property type="match status" value="1"/>
</dbReference>
<evidence type="ECO:0000256" key="11">
    <source>
        <dbReference type="ARBA" id="ARBA00022884"/>
    </source>
</evidence>
<dbReference type="Gene3D" id="3.30.56.10">
    <property type="match status" value="2"/>
</dbReference>
<comment type="subunit">
    <text evidence="3 15">Tetramer of two alpha and two beta subunits.</text>
</comment>
<feature type="binding site" evidence="15">
    <location>
        <position position="473"/>
    </location>
    <ligand>
        <name>Mg(2+)</name>
        <dbReference type="ChEBI" id="CHEBI:18420"/>
        <note>shared with alpha subunit</note>
    </ligand>
</feature>
<dbReference type="InterPro" id="IPR045060">
    <property type="entry name" value="Phe-tRNA-ligase_IIc_bsu"/>
</dbReference>
<dbReference type="SMART" id="SM00874">
    <property type="entry name" value="B5"/>
    <property type="match status" value="1"/>
</dbReference>
<dbReference type="EC" id="6.1.1.20" evidence="15"/>
<dbReference type="PANTHER" id="PTHR10947">
    <property type="entry name" value="PHENYLALANYL-TRNA SYNTHETASE BETA CHAIN AND LEUCINE-RICH REPEAT-CONTAINING PROTEIN 47"/>
    <property type="match status" value="1"/>
</dbReference>
<dbReference type="InterPro" id="IPR020825">
    <property type="entry name" value="Phe-tRNA_synthase-like_B3/B4"/>
</dbReference>
<evidence type="ECO:0000256" key="7">
    <source>
        <dbReference type="ARBA" id="ARBA00022723"/>
    </source>
</evidence>
<dbReference type="NCBIfam" id="TIGR00472">
    <property type="entry name" value="pheT_bact"/>
    <property type="match status" value="1"/>
</dbReference>
<feature type="binding site" evidence="15">
    <location>
        <position position="476"/>
    </location>
    <ligand>
        <name>Mg(2+)</name>
        <dbReference type="ChEBI" id="CHEBI:18420"/>
        <note>shared with alpha subunit</note>
    </ligand>
</feature>
<dbReference type="Pfam" id="PF03147">
    <property type="entry name" value="FDX-ACB"/>
    <property type="match status" value="1"/>
</dbReference>
<evidence type="ECO:0000256" key="14">
    <source>
        <dbReference type="ARBA" id="ARBA00049255"/>
    </source>
</evidence>
<dbReference type="SUPFAM" id="SSF50249">
    <property type="entry name" value="Nucleic acid-binding proteins"/>
    <property type="match status" value="1"/>
</dbReference>
<dbReference type="PROSITE" id="PS51447">
    <property type="entry name" value="FDX_ACB"/>
    <property type="match status" value="1"/>
</dbReference>
<reference evidence="20 21" key="1">
    <citation type="submission" date="2012-02" db="EMBL/GenBank/DDBJ databases">
        <title>The Genome Sequence of Bacteroides fragilis CL07T12C05.</title>
        <authorList>
            <consortium name="The Broad Institute Genome Sequencing Platform"/>
            <person name="Earl A."/>
            <person name="Ward D."/>
            <person name="Feldgarden M."/>
            <person name="Gevers D."/>
            <person name="Zitomersky N.L."/>
            <person name="Coyne M.J."/>
            <person name="Comstock L.E."/>
            <person name="Young S.K."/>
            <person name="Zeng Q."/>
            <person name="Gargeya S."/>
            <person name="Fitzgerald M."/>
            <person name="Haas B."/>
            <person name="Abouelleil A."/>
            <person name="Alvarado L."/>
            <person name="Arachchi H.M."/>
            <person name="Berlin A."/>
            <person name="Chapman S.B."/>
            <person name="Gearin G."/>
            <person name="Goldberg J."/>
            <person name="Griggs A."/>
            <person name="Gujja S."/>
            <person name="Hansen M."/>
            <person name="Heiman D."/>
            <person name="Howarth C."/>
            <person name="Larimer J."/>
            <person name="Lui A."/>
            <person name="MacDonald P.J.P."/>
            <person name="McCowen C."/>
            <person name="Montmayeur A."/>
            <person name="Murphy C."/>
            <person name="Neiman D."/>
            <person name="Pearson M."/>
            <person name="Priest M."/>
            <person name="Roberts A."/>
            <person name="Saif S."/>
            <person name="Shea T."/>
            <person name="Sisk P."/>
            <person name="Stolte C."/>
            <person name="Sykes S."/>
            <person name="Wortman J."/>
            <person name="Nusbaum C."/>
            <person name="Birren B."/>
        </authorList>
    </citation>
    <scope>NUCLEOTIDE SEQUENCE [LARGE SCALE GENOMIC DNA]</scope>
    <source>
        <strain evidence="20 21">CL07T12C05</strain>
    </source>
</reference>
<dbReference type="GO" id="GO:0006432">
    <property type="term" value="P:phenylalanyl-tRNA aminoacylation"/>
    <property type="evidence" value="ECO:0007669"/>
    <property type="project" value="UniProtKB-UniRule"/>
</dbReference>
<dbReference type="Pfam" id="PF17759">
    <property type="entry name" value="tRNA_synthFbeta"/>
    <property type="match status" value="1"/>
</dbReference>
<dbReference type="CDD" id="cd02796">
    <property type="entry name" value="tRNA_bind_bactPheRS"/>
    <property type="match status" value="1"/>
</dbReference>
<dbReference type="FunFam" id="3.30.70.380:FF:000001">
    <property type="entry name" value="Phenylalanine--tRNA ligase beta subunit"/>
    <property type="match status" value="1"/>
</dbReference>
<dbReference type="PATRIC" id="fig|997883.3.peg.2867"/>
<comment type="catalytic activity">
    <reaction evidence="14 15">
        <text>tRNA(Phe) + L-phenylalanine + ATP = L-phenylalanyl-tRNA(Phe) + AMP + diphosphate + H(+)</text>
        <dbReference type="Rhea" id="RHEA:19413"/>
        <dbReference type="Rhea" id="RHEA-COMP:9668"/>
        <dbReference type="Rhea" id="RHEA-COMP:9699"/>
        <dbReference type="ChEBI" id="CHEBI:15378"/>
        <dbReference type="ChEBI" id="CHEBI:30616"/>
        <dbReference type="ChEBI" id="CHEBI:33019"/>
        <dbReference type="ChEBI" id="CHEBI:58095"/>
        <dbReference type="ChEBI" id="CHEBI:78442"/>
        <dbReference type="ChEBI" id="CHEBI:78531"/>
        <dbReference type="ChEBI" id="CHEBI:456215"/>
        <dbReference type="EC" id="6.1.1.20"/>
    </reaction>
</comment>
<evidence type="ECO:0000259" key="19">
    <source>
        <dbReference type="PROSITE" id="PS51483"/>
    </source>
</evidence>
<dbReference type="HOGENOM" id="CLU_016891_0_0_10"/>
<dbReference type="FunFam" id="3.50.40.10:FF:000001">
    <property type="entry name" value="Phenylalanine--tRNA ligase beta subunit"/>
    <property type="match status" value="1"/>
</dbReference>
<evidence type="ECO:0000256" key="8">
    <source>
        <dbReference type="ARBA" id="ARBA00022741"/>
    </source>
</evidence>
<keyword evidence="9 15" id="KW-0067">ATP-binding</keyword>
<feature type="domain" description="B5" evidence="19">
    <location>
        <begin position="413"/>
        <end position="489"/>
    </location>
</feature>
<evidence type="ECO:0000256" key="12">
    <source>
        <dbReference type="ARBA" id="ARBA00022917"/>
    </source>
</evidence>
<evidence type="ECO:0000256" key="5">
    <source>
        <dbReference type="ARBA" id="ARBA00022555"/>
    </source>
</evidence>
<dbReference type="Gene3D" id="2.40.50.140">
    <property type="entry name" value="Nucleic acid-binding proteins"/>
    <property type="match status" value="1"/>
</dbReference>
<feature type="domain" description="FDX-ACB" evidence="18">
    <location>
        <begin position="727"/>
        <end position="820"/>
    </location>
</feature>
<dbReference type="GO" id="GO:0009328">
    <property type="term" value="C:phenylalanine-tRNA ligase complex"/>
    <property type="evidence" value="ECO:0007669"/>
    <property type="project" value="TreeGrafter"/>
</dbReference>
<dbReference type="InterPro" id="IPR005146">
    <property type="entry name" value="B3/B4_tRNA-bd"/>
</dbReference>
<evidence type="ECO:0000259" key="17">
    <source>
        <dbReference type="PROSITE" id="PS50886"/>
    </source>
</evidence>
<dbReference type="GO" id="GO:0000287">
    <property type="term" value="F:magnesium ion binding"/>
    <property type="evidence" value="ECO:0007669"/>
    <property type="project" value="UniProtKB-UniRule"/>
</dbReference>
<comment type="similarity">
    <text evidence="2 15">Belongs to the phenylalanyl-tRNA synthetase beta subunit family. Type 1 subfamily.</text>
</comment>
<name>A0A0E2ANU9_BACFG</name>
<organism evidence="20 21">
    <name type="scientific">Bacteroides fragilis CL07T12C05</name>
    <dbReference type="NCBI Taxonomy" id="997883"/>
    <lineage>
        <taxon>Bacteria</taxon>
        <taxon>Pseudomonadati</taxon>
        <taxon>Bacteroidota</taxon>
        <taxon>Bacteroidia</taxon>
        <taxon>Bacteroidales</taxon>
        <taxon>Bacteroidaceae</taxon>
        <taxon>Bacteroides</taxon>
    </lineage>
</organism>
<feature type="binding site" evidence="15">
    <location>
        <position position="477"/>
    </location>
    <ligand>
        <name>Mg(2+)</name>
        <dbReference type="ChEBI" id="CHEBI:18420"/>
        <note>shared with alpha subunit</note>
    </ligand>
</feature>
<dbReference type="Pfam" id="PF03483">
    <property type="entry name" value="B3_4"/>
    <property type="match status" value="1"/>
</dbReference>
<dbReference type="PANTHER" id="PTHR10947:SF0">
    <property type="entry name" value="PHENYLALANINE--TRNA LIGASE BETA SUBUNIT"/>
    <property type="match status" value="1"/>
</dbReference>
<dbReference type="RefSeq" id="WP_005793472.1">
    <property type="nucleotide sequence ID" value="NZ_JH724215.1"/>
</dbReference>
<dbReference type="FunFam" id="2.40.50.140:FF:000045">
    <property type="entry name" value="Phenylalanine--tRNA ligase beta subunit"/>
    <property type="match status" value="1"/>
</dbReference>
<evidence type="ECO:0000256" key="3">
    <source>
        <dbReference type="ARBA" id="ARBA00011209"/>
    </source>
</evidence>
<dbReference type="Pfam" id="PF03484">
    <property type="entry name" value="B5"/>
    <property type="match status" value="1"/>
</dbReference>
<evidence type="ECO:0000256" key="6">
    <source>
        <dbReference type="ARBA" id="ARBA00022598"/>
    </source>
</evidence>
<dbReference type="Pfam" id="PF01588">
    <property type="entry name" value="tRNA_bind"/>
    <property type="match status" value="1"/>
</dbReference>
<dbReference type="CDD" id="cd00769">
    <property type="entry name" value="PheRS_beta_core"/>
    <property type="match status" value="1"/>
</dbReference>
<keyword evidence="8 15" id="KW-0547">Nucleotide-binding</keyword>
<evidence type="ECO:0000256" key="2">
    <source>
        <dbReference type="ARBA" id="ARBA00008653"/>
    </source>
</evidence>
<dbReference type="PROSITE" id="PS50886">
    <property type="entry name" value="TRBD"/>
    <property type="match status" value="1"/>
</dbReference>
<dbReference type="InterPro" id="IPR004532">
    <property type="entry name" value="Phe-tRNA-ligase_IIc_bsu_bact"/>
</dbReference>